<protein>
    <submittedName>
        <fullName evidence="1">Uncharacterized protein</fullName>
    </submittedName>
</protein>
<proteinExistence type="predicted"/>
<name>A0A521FVI1_9RHOB</name>
<sequence length="101" mass="10429">MTCSAITIWDADEISIAFTVLMNGVPRSIAGGQVVAMAQNAASGQIVSLTAAILEAETGVLTVAIAEGSLSRGAWSLQARLTLEGETQTVVDVPLSVRRSL</sequence>
<reference evidence="1 2" key="1">
    <citation type="submission" date="2017-05" db="EMBL/GenBank/DDBJ databases">
        <authorList>
            <person name="Varghese N."/>
            <person name="Submissions S."/>
        </authorList>
    </citation>
    <scope>NUCLEOTIDE SEQUENCE [LARGE SCALE GENOMIC DNA]</scope>
    <source>
        <strain evidence="1 2">DSM 29506</strain>
    </source>
</reference>
<gene>
    <name evidence="1" type="ORF">SAMN06265173_1762</name>
</gene>
<dbReference type="Proteomes" id="UP000316030">
    <property type="component" value="Unassembled WGS sequence"/>
</dbReference>
<dbReference type="RefSeq" id="WP_142495132.1">
    <property type="nucleotide sequence ID" value="NZ_FXTO01000076.1"/>
</dbReference>
<dbReference type="AlphaFoldDB" id="A0A521FVI1"/>
<evidence type="ECO:0000313" key="1">
    <source>
        <dbReference type="EMBL" id="SMP00148.1"/>
    </source>
</evidence>
<dbReference type="EMBL" id="FXTO01000076">
    <property type="protein sequence ID" value="SMP00148.1"/>
    <property type="molecule type" value="Genomic_DNA"/>
</dbReference>
<keyword evidence="2" id="KW-1185">Reference proteome</keyword>
<evidence type="ECO:0000313" key="2">
    <source>
        <dbReference type="Proteomes" id="UP000316030"/>
    </source>
</evidence>
<organism evidence="1 2">
    <name type="scientific">Thalassovita litoralis</name>
    <dbReference type="NCBI Taxonomy" id="1010611"/>
    <lineage>
        <taxon>Bacteria</taxon>
        <taxon>Pseudomonadati</taxon>
        <taxon>Pseudomonadota</taxon>
        <taxon>Alphaproteobacteria</taxon>
        <taxon>Rhodobacterales</taxon>
        <taxon>Roseobacteraceae</taxon>
        <taxon>Thalassovita</taxon>
    </lineage>
</organism>
<accession>A0A521FVI1</accession>